<dbReference type="AlphaFoldDB" id="A0A409WP03"/>
<protein>
    <submittedName>
        <fullName evidence="1">Uncharacterized protein</fullName>
    </submittedName>
</protein>
<gene>
    <name evidence="1" type="ORF">CVT24_006607</name>
</gene>
<dbReference type="InParanoid" id="A0A409WP03"/>
<sequence>MSVAHSYSCSDIHTLILLLQLFKRYLETFGPDTIVKVASKQTFGDKLNFQNVTLKTLADNVLQRLQDIIINSAYCLEMLQEVDEVLVSLLEDEAVSEGQPLDTISTWRKYPPQVWGVLYGSVEGISGDLESLMEDHAQWFDWIPAGMDAMTRIAKDREERASRVLSPQAKWRIPEEKPDTPLDVLVQEVGEIGSCIVKVSNIEYIADNVSRMTFSLEFTGSSQDALDRVTLRCLKSEFHINPVRFLCLGSSGLDKRPTGPKKWLGLNRPPRLFTNFTKTTAEWKV</sequence>
<accession>A0A409WP03</accession>
<evidence type="ECO:0000313" key="2">
    <source>
        <dbReference type="Proteomes" id="UP000284842"/>
    </source>
</evidence>
<dbReference type="Proteomes" id="UP000284842">
    <property type="component" value="Unassembled WGS sequence"/>
</dbReference>
<reference evidence="1 2" key="1">
    <citation type="journal article" date="2018" name="Evol. Lett.">
        <title>Horizontal gene cluster transfer increased hallucinogenic mushroom diversity.</title>
        <authorList>
            <person name="Reynolds H.T."/>
            <person name="Vijayakumar V."/>
            <person name="Gluck-Thaler E."/>
            <person name="Korotkin H.B."/>
            <person name="Matheny P.B."/>
            <person name="Slot J.C."/>
        </authorList>
    </citation>
    <scope>NUCLEOTIDE SEQUENCE [LARGE SCALE GENOMIC DNA]</scope>
    <source>
        <strain evidence="1 2">2629</strain>
    </source>
</reference>
<proteinExistence type="predicted"/>
<dbReference type="EMBL" id="NHTK01005374">
    <property type="protein sequence ID" value="PPQ80238.1"/>
    <property type="molecule type" value="Genomic_DNA"/>
</dbReference>
<name>A0A409WP03_9AGAR</name>
<comment type="caution">
    <text evidence="1">The sequence shown here is derived from an EMBL/GenBank/DDBJ whole genome shotgun (WGS) entry which is preliminary data.</text>
</comment>
<evidence type="ECO:0000313" key="1">
    <source>
        <dbReference type="EMBL" id="PPQ80238.1"/>
    </source>
</evidence>
<keyword evidence="2" id="KW-1185">Reference proteome</keyword>
<organism evidence="1 2">
    <name type="scientific">Panaeolus cyanescens</name>
    <dbReference type="NCBI Taxonomy" id="181874"/>
    <lineage>
        <taxon>Eukaryota</taxon>
        <taxon>Fungi</taxon>
        <taxon>Dikarya</taxon>
        <taxon>Basidiomycota</taxon>
        <taxon>Agaricomycotina</taxon>
        <taxon>Agaricomycetes</taxon>
        <taxon>Agaricomycetidae</taxon>
        <taxon>Agaricales</taxon>
        <taxon>Agaricineae</taxon>
        <taxon>Galeropsidaceae</taxon>
        <taxon>Panaeolus</taxon>
    </lineage>
</organism>